<dbReference type="InterPro" id="IPR051536">
    <property type="entry name" value="UDG_Type-4/5"/>
</dbReference>
<keyword evidence="5" id="KW-0408">Iron</keyword>
<dbReference type="InterPro" id="IPR036895">
    <property type="entry name" value="Uracil-DNA_glycosylase-like_sf"/>
</dbReference>
<keyword evidence="10" id="KW-1185">Reference proteome</keyword>
<gene>
    <name evidence="9" type="ORF">JFN90_14565</name>
</gene>
<proteinExistence type="predicted"/>
<evidence type="ECO:0000256" key="2">
    <source>
        <dbReference type="ARBA" id="ARBA00022723"/>
    </source>
</evidence>
<protein>
    <submittedName>
        <fullName evidence="9">Uracil-DNA glycosylase</fullName>
    </submittedName>
</protein>
<dbReference type="SUPFAM" id="SSF52141">
    <property type="entry name" value="Uracil-DNA glycosylase-like"/>
    <property type="match status" value="1"/>
</dbReference>
<reference evidence="9 10" key="1">
    <citation type="submission" date="2020-12" db="EMBL/GenBank/DDBJ databases">
        <title>Geomonas sp. Red259, isolated from paddy soil.</title>
        <authorList>
            <person name="Xu Z."/>
            <person name="Zhang Z."/>
            <person name="Masuda Y."/>
            <person name="Itoh H."/>
            <person name="Senoo K."/>
        </authorList>
    </citation>
    <scope>NUCLEOTIDE SEQUENCE [LARGE SCALE GENOMIC DNA]</scope>
    <source>
        <strain evidence="9 10">Red259</strain>
    </source>
</reference>
<keyword evidence="6" id="KW-0411">Iron-sulfur</keyword>
<evidence type="ECO:0000313" key="9">
    <source>
        <dbReference type="EMBL" id="MBJ6801355.1"/>
    </source>
</evidence>
<evidence type="ECO:0000256" key="5">
    <source>
        <dbReference type="ARBA" id="ARBA00023004"/>
    </source>
</evidence>
<evidence type="ECO:0000313" key="10">
    <source>
        <dbReference type="Proteomes" id="UP000641025"/>
    </source>
</evidence>
<dbReference type="PANTHER" id="PTHR33693">
    <property type="entry name" value="TYPE-5 URACIL-DNA GLYCOSYLASE"/>
    <property type="match status" value="1"/>
</dbReference>
<dbReference type="RefSeq" id="WP_199395852.1">
    <property type="nucleotide sequence ID" value="NZ_JAEMHK010000011.1"/>
</dbReference>
<name>A0ABS0YTU4_9BACT</name>
<evidence type="ECO:0000256" key="3">
    <source>
        <dbReference type="ARBA" id="ARBA00022763"/>
    </source>
</evidence>
<dbReference type="Gene3D" id="3.40.470.10">
    <property type="entry name" value="Uracil-DNA glycosylase-like domain"/>
    <property type="match status" value="1"/>
</dbReference>
<feature type="domain" description="Uracil-DNA glycosylase-like" evidence="8">
    <location>
        <begin position="109"/>
        <end position="222"/>
    </location>
</feature>
<evidence type="ECO:0000256" key="1">
    <source>
        <dbReference type="ARBA" id="ARBA00022485"/>
    </source>
</evidence>
<keyword evidence="3" id="KW-0227">DNA damage</keyword>
<dbReference type="InterPro" id="IPR005122">
    <property type="entry name" value="Uracil-DNA_glycosylase-like"/>
</dbReference>
<dbReference type="EMBL" id="JAEMHK010000011">
    <property type="protein sequence ID" value="MBJ6801355.1"/>
    <property type="molecule type" value="Genomic_DNA"/>
</dbReference>
<evidence type="ECO:0000259" key="8">
    <source>
        <dbReference type="Pfam" id="PF03167"/>
    </source>
</evidence>
<sequence>MAEMEERELLLRSLKGYLGDLADSGVDELAFGAGPVAAAPVVAVSAGPAAVAASASAANPVAPAEPVPGATSAASEVPQVSTAPDSPAGVEPVCRQEGNPRARLLFLMAGAGYAGAAGDLLAKIIGAMKFSTNDVCLLSFDAGGDAAVGARSIAARINTVAPEVVVALGEEATSLLLGPHASLEQVRGQWQDVRGRAVMPTLHPELLLEDEGLKRHVWEDMKLVMRRLAGAS</sequence>
<keyword evidence="7" id="KW-0234">DNA repair</keyword>
<organism evidence="9 10">
    <name type="scientific">Geomonas propionica</name>
    <dbReference type="NCBI Taxonomy" id="2798582"/>
    <lineage>
        <taxon>Bacteria</taxon>
        <taxon>Pseudomonadati</taxon>
        <taxon>Thermodesulfobacteriota</taxon>
        <taxon>Desulfuromonadia</taxon>
        <taxon>Geobacterales</taxon>
        <taxon>Geobacteraceae</taxon>
        <taxon>Geomonas</taxon>
    </lineage>
</organism>
<evidence type="ECO:0000256" key="7">
    <source>
        <dbReference type="ARBA" id="ARBA00023204"/>
    </source>
</evidence>
<evidence type="ECO:0000256" key="6">
    <source>
        <dbReference type="ARBA" id="ARBA00023014"/>
    </source>
</evidence>
<accession>A0ABS0YTU4</accession>
<keyword evidence="1" id="KW-0004">4Fe-4S</keyword>
<dbReference type="PANTHER" id="PTHR33693:SF1">
    <property type="entry name" value="TYPE-4 URACIL-DNA GLYCOSYLASE"/>
    <property type="match status" value="1"/>
</dbReference>
<evidence type="ECO:0000256" key="4">
    <source>
        <dbReference type="ARBA" id="ARBA00022801"/>
    </source>
</evidence>
<keyword evidence="2" id="KW-0479">Metal-binding</keyword>
<dbReference type="Pfam" id="PF03167">
    <property type="entry name" value="UDG"/>
    <property type="match status" value="1"/>
</dbReference>
<comment type="caution">
    <text evidence="9">The sequence shown here is derived from an EMBL/GenBank/DDBJ whole genome shotgun (WGS) entry which is preliminary data.</text>
</comment>
<dbReference type="Proteomes" id="UP000641025">
    <property type="component" value="Unassembled WGS sequence"/>
</dbReference>
<keyword evidence="4" id="KW-0378">Hydrolase</keyword>